<protein>
    <submittedName>
        <fullName evidence="6">Alpha/beta fold hydrolase</fullName>
    </submittedName>
</protein>
<dbReference type="Gene3D" id="3.40.50.1820">
    <property type="entry name" value="alpha/beta hydrolase"/>
    <property type="match status" value="1"/>
</dbReference>
<feature type="active site" description="Proton acceptor" evidence="4">
    <location>
        <position position="421"/>
    </location>
</feature>
<dbReference type="RefSeq" id="WP_170276965.1">
    <property type="nucleotide sequence ID" value="NZ_JABEQY010000050.1"/>
</dbReference>
<dbReference type="PROSITE" id="PS51318">
    <property type="entry name" value="TAT"/>
    <property type="match status" value="1"/>
</dbReference>
<dbReference type="Pfam" id="PF06441">
    <property type="entry name" value="EHN"/>
    <property type="match status" value="1"/>
</dbReference>
<comment type="similarity">
    <text evidence="1">Belongs to the peptidase S33 family.</text>
</comment>
<evidence type="ECO:0000259" key="5">
    <source>
        <dbReference type="Pfam" id="PF06441"/>
    </source>
</evidence>
<evidence type="ECO:0000256" key="1">
    <source>
        <dbReference type="ARBA" id="ARBA00010088"/>
    </source>
</evidence>
<dbReference type="GO" id="GO:0097176">
    <property type="term" value="P:epoxide metabolic process"/>
    <property type="evidence" value="ECO:0007669"/>
    <property type="project" value="TreeGrafter"/>
</dbReference>
<feature type="domain" description="Epoxide hydrolase N-terminal" evidence="5">
    <location>
        <begin position="51"/>
        <end position="155"/>
    </location>
</feature>
<dbReference type="InterPro" id="IPR029058">
    <property type="entry name" value="AB_hydrolase_fold"/>
</dbReference>
<evidence type="ECO:0000256" key="2">
    <source>
        <dbReference type="ARBA" id="ARBA00022797"/>
    </source>
</evidence>
<evidence type="ECO:0000313" key="6">
    <source>
        <dbReference type="EMBL" id="NNH67924.1"/>
    </source>
</evidence>
<dbReference type="InterPro" id="IPR010497">
    <property type="entry name" value="Epoxide_hydro_N"/>
</dbReference>
<keyword evidence="3 6" id="KW-0378">Hydrolase</keyword>
<gene>
    <name evidence="6" type="ORF">HLI17_32540</name>
</gene>
<dbReference type="InterPro" id="IPR000639">
    <property type="entry name" value="Epox_hydrolase-like"/>
</dbReference>
<feature type="active site" description="Nucleophile" evidence="4">
    <location>
        <position position="225"/>
    </location>
</feature>
<dbReference type="InterPro" id="IPR006311">
    <property type="entry name" value="TAT_signal"/>
</dbReference>
<sequence>MSDKIFSNQAKTTAISSTLTRRALLATAGAIGALSILPRPLWAAGSAENEIRPFTYSASDAQLTELRRRIGETRWPEKETVSDQSQGVPLATMRELARYWATDYDWRKGEAKLNAYPQFITEIDGLDIHFIHVRSNHENALPLIVNHGWPGSVIEQLKIIDRLTKPTEYGGTASDAFHVVIPSMPGYGFSGKPTATGWGPERMAKAWADLMKRLGYTRYVAQGGDWGAFVVDQMGLQAPEGLLGIHTNMPATVPADVDKALLAGAPAPGGLSAEEQGAYAQLVRTFKQVDYARLMATRPQTLYGISDSPVGLAAWLLDHNDADAQPAAAVASALNRTASTTGELTRDEILDNITLYWLTNTGVSASRLYWEYKGGFFNKKGVNIPVAVSVFPGEQYEAPRSWTEKAYPKLIHYNKVEKGGHFAAWEQPQLFTEELRAGFRSLR</sequence>
<evidence type="ECO:0000313" key="7">
    <source>
        <dbReference type="Proteomes" id="UP000530654"/>
    </source>
</evidence>
<reference evidence="6 7" key="1">
    <citation type="submission" date="2020-04" db="EMBL/GenBank/DDBJ databases">
        <title>Rhizobium bacterial biofertilizers improve the content of phenolic compounds of Lactuca sativa L. under non-saline and saline-stress conditions.</title>
        <authorList>
            <person name="Ayuso-Calles M."/>
            <person name="Garcia-Estevez I."/>
            <person name="Jimenez-Gomez A."/>
            <person name="Flores-Felix J.D."/>
            <person name="Escribano-Bailon M."/>
            <person name="Rivas R."/>
        </authorList>
    </citation>
    <scope>NUCLEOTIDE SEQUENCE [LARGE SCALE GENOMIC DNA]</scope>
    <source>
        <strain evidence="6 7">GPTR02</strain>
    </source>
</reference>
<dbReference type="AlphaFoldDB" id="A0A7Y2W910"/>
<accession>A0A7Y2W910</accession>
<evidence type="ECO:0000256" key="4">
    <source>
        <dbReference type="PIRSR" id="PIRSR001112-1"/>
    </source>
</evidence>
<dbReference type="Proteomes" id="UP000530654">
    <property type="component" value="Unassembled WGS sequence"/>
</dbReference>
<proteinExistence type="inferred from homology"/>
<evidence type="ECO:0000256" key="3">
    <source>
        <dbReference type="ARBA" id="ARBA00022801"/>
    </source>
</evidence>
<comment type="caution">
    <text evidence="6">The sequence shown here is derived from an EMBL/GenBank/DDBJ whole genome shotgun (WGS) entry which is preliminary data.</text>
</comment>
<dbReference type="PANTHER" id="PTHR21661:SF35">
    <property type="entry name" value="EPOXIDE HYDROLASE"/>
    <property type="match status" value="1"/>
</dbReference>
<keyword evidence="2" id="KW-0058">Aromatic hydrocarbons catabolism</keyword>
<dbReference type="PIRSF" id="PIRSF001112">
    <property type="entry name" value="Epoxide_hydrolase"/>
    <property type="match status" value="1"/>
</dbReference>
<name>A0A7Y2W910_9HYPH</name>
<organism evidence="6 7">
    <name type="scientific">Rhizobium laguerreae</name>
    <dbReference type="NCBI Taxonomy" id="1076926"/>
    <lineage>
        <taxon>Bacteria</taxon>
        <taxon>Pseudomonadati</taxon>
        <taxon>Pseudomonadota</taxon>
        <taxon>Alphaproteobacteria</taxon>
        <taxon>Hyphomicrobiales</taxon>
        <taxon>Rhizobiaceae</taxon>
        <taxon>Rhizobium/Agrobacterium group</taxon>
        <taxon>Rhizobium</taxon>
    </lineage>
</organism>
<dbReference type="GO" id="GO:0004301">
    <property type="term" value="F:epoxide hydrolase activity"/>
    <property type="evidence" value="ECO:0007669"/>
    <property type="project" value="TreeGrafter"/>
</dbReference>
<dbReference type="PRINTS" id="PR00412">
    <property type="entry name" value="EPOXHYDRLASE"/>
</dbReference>
<dbReference type="EMBL" id="JABEQY010000050">
    <property type="protein sequence ID" value="NNH67924.1"/>
    <property type="molecule type" value="Genomic_DNA"/>
</dbReference>
<dbReference type="InterPro" id="IPR016292">
    <property type="entry name" value="Epoxide_hydrolase"/>
</dbReference>
<feature type="active site" description="Proton donor" evidence="4">
    <location>
        <position position="369"/>
    </location>
</feature>
<dbReference type="PANTHER" id="PTHR21661">
    <property type="entry name" value="EPOXIDE HYDROLASE 1-RELATED"/>
    <property type="match status" value="1"/>
</dbReference>
<dbReference type="SUPFAM" id="SSF53474">
    <property type="entry name" value="alpha/beta-Hydrolases"/>
    <property type="match status" value="1"/>
</dbReference>